<keyword evidence="5" id="KW-1185">Reference proteome</keyword>
<dbReference type="Pfam" id="PF00588">
    <property type="entry name" value="SpoU_methylase"/>
    <property type="match status" value="1"/>
</dbReference>
<dbReference type="SUPFAM" id="SSF75217">
    <property type="entry name" value="alpha/beta knot"/>
    <property type="match status" value="1"/>
</dbReference>
<dbReference type="GO" id="GO:0032259">
    <property type="term" value="P:methylation"/>
    <property type="evidence" value="ECO:0007669"/>
    <property type="project" value="UniProtKB-KW"/>
</dbReference>
<evidence type="ECO:0000256" key="1">
    <source>
        <dbReference type="ARBA" id="ARBA00022603"/>
    </source>
</evidence>
<dbReference type="CDD" id="cd18103">
    <property type="entry name" value="SpoU-like_RlmB"/>
    <property type="match status" value="1"/>
</dbReference>
<reference evidence="4 5" key="1">
    <citation type="submission" date="2018-07" db="EMBL/GenBank/DDBJ databases">
        <title>Genomic Encyclopedia of Type Strains, Phase IV (KMG-IV): sequencing the most valuable type-strain genomes for metagenomic binning, comparative biology and taxonomic classification.</title>
        <authorList>
            <person name="Goeker M."/>
        </authorList>
    </citation>
    <scope>NUCLEOTIDE SEQUENCE [LARGE SCALE GENOMIC DNA]</scope>
    <source>
        <strain evidence="4 5">DSM 21410</strain>
    </source>
</reference>
<dbReference type="RefSeq" id="WP_037359387.1">
    <property type="nucleotide sequence ID" value="NZ_BHZF01000002.1"/>
</dbReference>
<dbReference type="Pfam" id="PF08032">
    <property type="entry name" value="SpoU_sub_bind"/>
    <property type="match status" value="1"/>
</dbReference>
<sequence>MKETNKSDSSDNLIFGSKPILEALKAGISLDKIIVKKHYNPPIVQKIKAEAKATGVFVQEVPPEKFSFIRDKNHQFVAAWLAEVEFYRAEEVVNRLLSNGTLPVLVLLDRVSDVRNFGSIVRTAECLGAHAVVIPKKGSASVNSDAMKTSAGALARLPICREDNLRNTLRYLKDSGFETIACTEKAQKSIYELKVQRPFALLMGNEENGIATDLRKLCQNEVKIPMKGSTSSLNVAVAAGIALSVLMAGSEG</sequence>
<dbReference type="NCBIfam" id="TIGR00186">
    <property type="entry name" value="rRNA_methyl_3"/>
    <property type="match status" value="1"/>
</dbReference>
<dbReference type="EMBL" id="QPJS01000002">
    <property type="protein sequence ID" value="RCX03711.1"/>
    <property type="molecule type" value="Genomic_DNA"/>
</dbReference>
<feature type="domain" description="RNA 2-O ribose methyltransferase substrate binding" evidence="3">
    <location>
        <begin position="13"/>
        <end position="87"/>
    </location>
</feature>
<dbReference type="InterPro" id="IPR029064">
    <property type="entry name" value="Ribosomal_eL30-like_sf"/>
</dbReference>
<dbReference type="PANTHER" id="PTHR46429">
    <property type="entry name" value="23S RRNA (GUANOSINE-2'-O-)-METHYLTRANSFERASE RLMB"/>
    <property type="match status" value="1"/>
</dbReference>
<dbReference type="SUPFAM" id="SSF55315">
    <property type="entry name" value="L30e-like"/>
    <property type="match status" value="1"/>
</dbReference>
<dbReference type="InterPro" id="IPR013123">
    <property type="entry name" value="SpoU_subst-bd"/>
</dbReference>
<dbReference type="GO" id="GO:0008173">
    <property type="term" value="F:RNA methyltransferase activity"/>
    <property type="evidence" value="ECO:0007669"/>
    <property type="project" value="InterPro"/>
</dbReference>
<dbReference type="InterPro" id="IPR004441">
    <property type="entry name" value="rRNA_MeTrfase_TrmH"/>
</dbReference>
<dbReference type="AlphaFoldDB" id="A0A369A3F8"/>
<dbReference type="GO" id="GO:0005829">
    <property type="term" value="C:cytosol"/>
    <property type="evidence" value="ECO:0007669"/>
    <property type="project" value="TreeGrafter"/>
</dbReference>
<keyword evidence="1 4" id="KW-0489">Methyltransferase</keyword>
<proteinExistence type="predicted"/>
<dbReference type="InterPro" id="IPR029028">
    <property type="entry name" value="Alpha/beta_knot_MTases"/>
</dbReference>
<dbReference type="Proteomes" id="UP000253517">
    <property type="component" value="Unassembled WGS sequence"/>
</dbReference>
<evidence type="ECO:0000259" key="3">
    <source>
        <dbReference type="SMART" id="SM00967"/>
    </source>
</evidence>
<evidence type="ECO:0000313" key="5">
    <source>
        <dbReference type="Proteomes" id="UP000253517"/>
    </source>
</evidence>
<dbReference type="Gene3D" id="3.30.1330.30">
    <property type="match status" value="1"/>
</dbReference>
<dbReference type="Gene3D" id="3.40.1280.10">
    <property type="match status" value="1"/>
</dbReference>
<name>A0A369A3F8_9FLAO</name>
<organism evidence="4 5">
    <name type="scientific">Schleiferia thermophila</name>
    <dbReference type="NCBI Taxonomy" id="884107"/>
    <lineage>
        <taxon>Bacteria</taxon>
        <taxon>Pseudomonadati</taxon>
        <taxon>Bacteroidota</taxon>
        <taxon>Flavobacteriia</taxon>
        <taxon>Flavobacteriales</taxon>
        <taxon>Schleiferiaceae</taxon>
        <taxon>Schleiferia</taxon>
    </lineage>
</organism>
<dbReference type="GO" id="GO:0003723">
    <property type="term" value="F:RNA binding"/>
    <property type="evidence" value="ECO:0007669"/>
    <property type="project" value="InterPro"/>
</dbReference>
<evidence type="ECO:0000256" key="2">
    <source>
        <dbReference type="ARBA" id="ARBA00022679"/>
    </source>
</evidence>
<dbReference type="InterPro" id="IPR001537">
    <property type="entry name" value="SpoU_MeTrfase"/>
</dbReference>
<accession>A0A369A3F8</accession>
<dbReference type="SMART" id="SM00967">
    <property type="entry name" value="SpoU_sub_bind"/>
    <property type="match status" value="1"/>
</dbReference>
<evidence type="ECO:0000313" key="4">
    <source>
        <dbReference type="EMBL" id="RCX03711.1"/>
    </source>
</evidence>
<keyword evidence="2 4" id="KW-0808">Transferase</keyword>
<protein>
    <submittedName>
        <fullName evidence="4">23S rRNA (Guanosine2251-2'-O)-methyltransferase</fullName>
    </submittedName>
</protein>
<dbReference type="PANTHER" id="PTHR46429:SF1">
    <property type="entry name" value="23S RRNA (GUANOSINE-2'-O-)-METHYLTRANSFERASE RLMB"/>
    <property type="match status" value="1"/>
</dbReference>
<dbReference type="InterPro" id="IPR029026">
    <property type="entry name" value="tRNA_m1G_MTases_N"/>
</dbReference>
<gene>
    <name evidence="4" type="ORF">DES35_102164</name>
</gene>
<comment type="caution">
    <text evidence="4">The sequence shown here is derived from an EMBL/GenBank/DDBJ whole genome shotgun (WGS) entry which is preliminary data.</text>
</comment>
<dbReference type="GO" id="GO:0006396">
    <property type="term" value="P:RNA processing"/>
    <property type="evidence" value="ECO:0007669"/>
    <property type="project" value="InterPro"/>
</dbReference>